<dbReference type="Gene3D" id="2.170.120.40">
    <property type="entry name" value="YbbR-like domain"/>
    <property type="match status" value="2"/>
</dbReference>
<gene>
    <name evidence="2" type="ORF">IAC13_04315</name>
</gene>
<keyword evidence="1" id="KW-1133">Transmembrane helix</keyword>
<dbReference type="EMBL" id="JADIML010000124">
    <property type="protein sequence ID" value="MBO8463137.1"/>
    <property type="molecule type" value="Genomic_DNA"/>
</dbReference>
<dbReference type="Proteomes" id="UP000823618">
    <property type="component" value="Unassembled WGS sequence"/>
</dbReference>
<dbReference type="Gene3D" id="2.170.120.30">
    <property type="match status" value="2"/>
</dbReference>
<protein>
    <recommendedName>
        <fullName evidence="4">YbbR domain-containing protein</fullName>
    </recommendedName>
</protein>
<evidence type="ECO:0000313" key="2">
    <source>
        <dbReference type="EMBL" id="MBO8463137.1"/>
    </source>
</evidence>
<dbReference type="AlphaFoldDB" id="A0A9D9I055"/>
<reference evidence="2" key="2">
    <citation type="journal article" date="2021" name="PeerJ">
        <title>Extensive microbial diversity within the chicken gut microbiome revealed by metagenomics and culture.</title>
        <authorList>
            <person name="Gilroy R."/>
            <person name="Ravi A."/>
            <person name="Getino M."/>
            <person name="Pursley I."/>
            <person name="Horton D.L."/>
            <person name="Alikhan N.F."/>
            <person name="Baker D."/>
            <person name="Gharbi K."/>
            <person name="Hall N."/>
            <person name="Watson M."/>
            <person name="Adriaenssens E.M."/>
            <person name="Foster-Nyarko E."/>
            <person name="Jarju S."/>
            <person name="Secka A."/>
            <person name="Antonio M."/>
            <person name="Oren A."/>
            <person name="Chaudhuri R.R."/>
            <person name="La Ragione R."/>
            <person name="Hildebrand F."/>
            <person name="Pallen M.J."/>
        </authorList>
    </citation>
    <scope>NUCLEOTIDE SEQUENCE</scope>
    <source>
        <strain evidence="2">E3-2379</strain>
    </source>
</reference>
<dbReference type="Pfam" id="PF07949">
    <property type="entry name" value="YbbR"/>
    <property type="match status" value="3"/>
</dbReference>
<evidence type="ECO:0000313" key="3">
    <source>
        <dbReference type="Proteomes" id="UP000823618"/>
    </source>
</evidence>
<evidence type="ECO:0008006" key="4">
    <source>
        <dbReference type="Google" id="ProtNLM"/>
    </source>
</evidence>
<dbReference type="InterPro" id="IPR012505">
    <property type="entry name" value="YbbR"/>
</dbReference>
<dbReference type="PANTHER" id="PTHR37804:SF1">
    <property type="entry name" value="CDAA REGULATORY PROTEIN CDAR"/>
    <property type="match status" value="1"/>
</dbReference>
<keyword evidence="1" id="KW-0472">Membrane</keyword>
<sequence>MKDKIIHNLGTKVLSVILAIIIWLLVTNIDNPYTTKTFTDIPVNVMNEDVLLKKNKTWDIIEGNKVSVTIKAKRNIIDKIGRSDIRASADLSKLSITNAVPINVTVDNYDEVIKEKSLGNIDTLKVKLENIEQQQFPVTIETTGEVRNGYAVGSKIPTPNIVEVTGPESLVRRIHEVRVSVNVEGLTESQSFSIEPFYYTDDGEKMDSSRLSCNVKRVEVAISLLQTKKVDLKVETTGEVAKGYELESILLEPKSILIAGTKKQLKNVSEILIEGLSIEGLKEDTEENIDINDYLPEGIKLAQDSPDVRVKIQVTPLDVRNITIPVEKLTIRNQDQSYRLEYLEDTITVSIRGEKQYIENVVIEDMKPVIDLSEAKEGEQTVKVYLQDLQNVYYESNPEIRIRLTDRNIEGVPQE</sequence>
<name>A0A9D9I055_9FIRM</name>
<reference evidence="2" key="1">
    <citation type="submission" date="2020-10" db="EMBL/GenBank/DDBJ databases">
        <authorList>
            <person name="Gilroy R."/>
        </authorList>
    </citation>
    <scope>NUCLEOTIDE SEQUENCE</scope>
    <source>
        <strain evidence="2">E3-2379</strain>
    </source>
</reference>
<comment type="caution">
    <text evidence="2">The sequence shown here is derived from an EMBL/GenBank/DDBJ whole genome shotgun (WGS) entry which is preliminary data.</text>
</comment>
<keyword evidence="1" id="KW-0812">Transmembrane</keyword>
<proteinExistence type="predicted"/>
<feature type="transmembrane region" description="Helical" evidence="1">
    <location>
        <begin position="9"/>
        <end position="26"/>
    </location>
</feature>
<evidence type="ECO:0000256" key="1">
    <source>
        <dbReference type="SAM" id="Phobius"/>
    </source>
</evidence>
<accession>A0A9D9I055</accession>
<dbReference type="InterPro" id="IPR053154">
    <property type="entry name" value="c-di-AMP_regulator"/>
</dbReference>
<dbReference type="PANTHER" id="PTHR37804">
    <property type="entry name" value="CDAA REGULATORY PROTEIN CDAR"/>
    <property type="match status" value="1"/>
</dbReference>
<organism evidence="2 3">
    <name type="scientific">Candidatus Scybalomonas excrementavium</name>
    <dbReference type="NCBI Taxonomy" id="2840943"/>
    <lineage>
        <taxon>Bacteria</taxon>
        <taxon>Bacillati</taxon>
        <taxon>Bacillota</taxon>
        <taxon>Clostridia</taxon>
        <taxon>Lachnospirales</taxon>
        <taxon>Lachnospiraceae</taxon>
        <taxon>Lachnospiraceae incertae sedis</taxon>
        <taxon>Candidatus Scybalomonas</taxon>
    </lineage>
</organism>